<name>A0A915MMW6_MELJA</name>
<sequence length="202" mass="22636">MKILTLQLILHLLFLLVLDLKELDAGNSCKGQNATATGRQRPNKGKGPMKDEEQIGEDVLNTIHIYGSEGESPMFTVKGGKVKIYHASLPEEGRCVAIKFIIKLNSATEDAARKEIGVFERFYESGLDEESRIIDYFGHEENSLQVMNKNLQVSSIVMELGEKNLLAYYADIIKNGPNNVELLTSFLISSAESLDQFHKRIF</sequence>
<reference evidence="4" key="1">
    <citation type="submission" date="2022-11" db="UniProtKB">
        <authorList>
            <consortium name="WormBaseParasite"/>
        </authorList>
    </citation>
    <scope>IDENTIFICATION</scope>
</reference>
<protein>
    <submittedName>
        <fullName evidence="4">Uncharacterized protein</fullName>
    </submittedName>
</protein>
<dbReference type="AlphaFoldDB" id="A0A915MMW6"/>
<evidence type="ECO:0000313" key="3">
    <source>
        <dbReference type="Proteomes" id="UP000887561"/>
    </source>
</evidence>
<feature type="compositionally biased region" description="Polar residues" evidence="1">
    <location>
        <begin position="29"/>
        <end position="40"/>
    </location>
</feature>
<proteinExistence type="predicted"/>
<evidence type="ECO:0000256" key="2">
    <source>
        <dbReference type="SAM" id="SignalP"/>
    </source>
</evidence>
<keyword evidence="3" id="KW-1185">Reference proteome</keyword>
<dbReference type="InterPro" id="IPR011009">
    <property type="entry name" value="Kinase-like_dom_sf"/>
</dbReference>
<dbReference type="Gene3D" id="1.10.510.10">
    <property type="entry name" value="Transferase(Phosphotransferase) domain 1"/>
    <property type="match status" value="1"/>
</dbReference>
<evidence type="ECO:0000313" key="4">
    <source>
        <dbReference type="WBParaSite" id="scaffold4225_cov247.g7852"/>
    </source>
</evidence>
<feature type="chain" id="PRO_5037111089" evidence="2">
    <location>
        <begin position="26"/>
        <end position="202"/>
    </location>
</feature>
<accession>A0A915MMW6</accession>
<feature type="region of interest" description="Disordered" evidence="1">
    <location>
        <begin position="29"/>
        <end position="53"/>
    </location>
</feature>
<dbReference type="WBParaSite" id="scaffold4225_cov247.g7852">
    <property type="protein sequence ID" value="scaffold4225_cov247.g7852"/>
    <property type="gene ID" value="scaffold4225_cov247.g7852"/>
</dbReference>
<feature type="signal peptide" evidence="2">
    <location>
        <begin position="1"/>
        <end position="25"/>
    </location>
</feature>
<keyword evidence="2" id="KW-0732">Signal</keyword>
<evidence type="ECO:0000256" key="1">
    <source>
        <dbReference type="SAM" id="MobiDB-lite"/>
    </source>
</evidence>
<organism evidence="3 4">
    <name type="scientific">Meloidogyne javanica</name>
    <name type="common">Root-knot nematode worm</name>
    <dbReference type="NCBI Taxonomy" id="6303"/>
    <lineage>
        <taxon>Eukaryota</taxon>
        <taxon>Metazoa</taxon>
        <taxon>Ecdysozoa</taxon>
        <taxon>Nematoda</taxon>
        <taxon>Chromadorea</taxon>
        <taxon>Rhabditida</taxon>
        <taxon>Tylenchina</taxon>
        <taxon>Tylenchomorpha</taxon>
        <taxon>Tylenchoidea</taxon>
        <taxon>Meloidogynidae</taxon>
        <taxon>Meloidogyninae</taxon>
        <taxon>Meloidogyne</taxon>
        <taxon>Meloidogyne incognita group</taxon>
    </lineage>
</organism>
<dbReference type="SUPFAM" id="SSF56112">
    <property type="entry name" value="Protein kinase-like (PK-like)"/>
    <property type="match status" value="1"/>
</dbReference>
<dbReference type="Proteomes" id="UP000887561">
    <property type="component" value="Unplaced"/>
</dbReference>